<feature type="region of interest" description="Disordered" evidence="10">
    <location>
        <begin position="1095"/>
        <end position="1122"/>
    </location>
</feature>
<evidence type="ECO:0000259" key="13">
    <source>
        <dbReference type="PROSITE" id="PS51194"/>
    </source>
</evidence>
<keyword evidence="15" id="KW-1185">Reference proteome</keyword>
<accession>A0A1W5CSZ8</accession>
<dbReference type="EMBL" id="FWEW01000197">
    <property type="protein sequence ID" value="SLM34014.1"/>
    <property type="molecule type" value="Genomic_DNA"/>
</dbReference>
<keyword evidence="7" id="KW-0862">Zinc</keyword>
<dbReference type="InterPro" id="IPR050628">
    <property type="entry name" value="SNF2_RAD54_helicase_TF"/>
</dbReference>
<dbReference type="InterPro" id="IPR014001">
    <property type="entry name" value="Helicase_ATP-bd"/>
</dbReference>
<name>A0A1W5CSZ8_9LECA</name>
<keyword evidence="8" id="KW-0067">ATP-binding</keyword>
<dbReference type="SMART" id="SM00487">
    <property type="entry name" value="DEXDc"/>
    <property type="match status" value="1"/>
</dbReference>
<feature type="domain" description="Helicase C-terminal" evidence="13">
    <location>
        <begin position="1143"/>
        <end position="1296"/>
    </location>
</feature>
<evidence type="ECO:0000256" key="8">
    <source>
        <dbReference type="ARBA" id="ARBA00022840"/>
    </source>
</evidence>
<dbReference type="InterPro" id="IPR001650">
    <property type="entry name" value="Helicase_C-like"/>
</dbReference>
<feature type="compositionally biased region" description="Basic and acidic residues" evidence="10">
    <location>
        <begin position="491"/>
        <end position="506"/>
    </location>
</feature>
<feature type="domain" description="RING-type" evidence="11">
    <location>
        <begin position="1036"/>
        <end position="1080"/>
    </location>
</feature>
<dbReference type="PANTHER" id="PTHR45626:SF17">
    <property type="entry name" value="HELICASE-LIKE TRANSCRIPTION FACTOR"/>
    <property type="match status" value="1"/>
</dbReference>
<dbReference type="PANTHER" id="PTHR45626">
    <property type="entry name" value="TRANSCRIPTION TERMINATION FACTOR 2-RELATED"/>
    <property type="match status" value="1"/>
</dbReference>
<dbReference type="GO" id="GO:0016787">
    <property type="term" value="F:hydrolase activity"/>
    <property type="evidence" value="ECO:0007669"/>
    <property type="project" value="UniProtKB-KW"/>
</dbReference>
<dbReference type="SUPFAM" id="SSF52540">
    <property type="entry name" value="P-loop containing nucleoside triphosphate hydrolases"/>
    <property type="match status" value="2"/>
</dbReference>
<evidence type="ECO:0000256" key="2">
    <source>
        <dbReference type="ARBA" id="ARBA00022723"/>
    </source>
</evidence>
<dbReference type="Gene3D" id="3.30.40.10">
    <property type="entry name" value="Zinc/RING finger domain, C3HC4 (zinc finger)"/>
    <property type="match status" value="1"/>
</dbReference>
<proteinExistence type="inferred from homology"/>
<keyword evidence="5" id="KW-0378">Hydrolase</keyword>
<evidence type="ECO:0000256" key="10">
    <source>
        <dbReference type="SAM" id="MobiDB-lite"/>
    </source>
</evidence>
<dbReference type="InterPro" id="IPR038718">
    <property type="entry name" value="SNF2-like_sf"/>
</dbReference>
<dbReference type="Gene3D" id="3.40.50.10810">
    <property type="entry name" value="Tandem AAA-ATPase domain"/>
    <property type="match status" value="1"/>
</dbReference>
<feature type="compositionally biased region" description="Polar residues" evidence="10">
    <location>
        <begin position="77"/>
        <end position="90"/>
    </location>
</feature>
<feature type="domain" description="Helicase ATP-binding" evidence="12">
    <location>
        <begin position="625"/>
        <end position="819"/>
    </location>
</feature>
<protein>
    <submittedName>
        <fullName evidence="14">Dna repair protein rad5</fullName>
    </submittedName>
</protein>
<dbReference type="Proteomes" id="UP000192927">
    <property type="component" value="Unassembled WGS sequence"/>
</dbReference>
<evidence type="ECO:0000256" key="9">
    <source>
        <dbReference type="PROSITE-ProRule" id="PRU00175"/>
    </source>
</evidence>
<keyword evidence="4 9" id="KW-0863">Zinc-finger</keyword>
<dbReference type="SUPFAM" id="SSF57850">
    <property type="entry name" value="RING/U-box"/>
    <property type="match status" value="1"/>
</dbReference>
<evidence type="ECO:0000256" key="7">
    <source>
        <dbReference type="ARBA" id="ARBA00022833"/>
    </source>
</evidence>
<feature type="region of interest" description="Disordered" evidence="10">
    <location>
        <begin position="35"/>
        <end position="158"/>
    </location>
</feature>
<feature type="compositionally biased region" description="Basic residues" evidence="10">
    <location>
        <begin position="507"/>
        <end position="520"/>
    </location>
</feature>
<evidence type="ECO:0000313" key="15">
    <source>
        <dbReference type="Proteomes" id="UP000192927"/>
    </source>
</evidence>
<dbReference type="PROSITE" id="PS50089">
    <property type="entry name" value="ZF_RING_2"/>
    <property type="match status" value="1"/>
</dbReference>
<dbReference type="GO" id="GO:0008094">
    <property type="term" value="F:ATP-dependent activity, acting on DNA"/>
    <property type="evidence" value="ECO:0007669"/>
    <property type="project" value="TreeGrafter"/>
</dbReference>
<evidence type="ECO:0000259" key="12">
    <source>
        <dbReference type="PROSITE" id="PS51192"/>
    </source>
</evidence>
<dbReference type="GO" id="GO:0005634">
    <property type="term" value="C:nucleus"/>
    <property type="evidence" value="ECO:0007669"/>
    <property type="project" value="TreeGrafter"/>
</dbReference>
<feature type="compositionally biased region" description="Low complexity" evidence="10">
    <location>
        <begin position="288"/>
        <end position="303"/>
    </location>
</feature>
<feature type="region of interest" description="Disordered" evidence="10">
    <location>
        <begin position="1"/>
        <end position="20"/>
    </location>
</feature>
<dbReference type="GO" id="GO:0005524">
    <property type="term" value="F:ATP binding"/>
    <property type="evidence" value="ECO:0007669"/>
    <property type="project" value="UniProtKB-KW"/>
</dbReference>
<feature type="compositionally biased region" description="Basic and acidic residues" evidence="10">
    <location>
        <begin position="431"/>
        <end position="440"/>
    </location>
</feature>
<organism evidence="14 15">
    <name type="scientific">Lasallia pustulata</name>
    <dbReference type="NCBI Taxonomy" id="136370"/>
    <lineage>
        <taxon>Eukaryota</taxon>
        <taxon>Fungi</taxon>
        <taxon>Dikarya</taxon>
        <taxon>Ascomycota</taxon>
        <taxon>Pezizomycotina</taxon>
        <taxon>Lecanoromycetes</taxon>
        <taxon>OSLEUM clade</taxon>
        <taxon>Umbilicariomycetidae</taxon>
        <taxon>Umbilicariales</taxon>
        <taxon>Umbilicariaceae</taxon>
        <taxon>Lasallia</taxon>
    </lineage>
</organism>
<dbReference type="InterPro" id="IPR013083">
    <property type="entry name" value="Znf_RING/FYVE/PHD"/>
</dbReference>
<evidence type="ECO:0000313" key="14">
    <source>
        <dbReference type="EMBL" id="SLM34014.1"/>
    </source>
</evidence>
<feature type="region of interest" description="Disordered" evidence="10">
    <location>
        <begin position="192"/>
        <end position="244"/>
    </location>
</feature>
<dbReference type="CDD" id="cd18008">
    <property type="entry name" value="DEXDc_SHPRH-like"/>
    <property type="match status" value="1"/>
</dbReference>
<sequence length="1341" mass="149476">MDFEDDPVFRRPSDDVDAHNNMDFEDILNLAQTSQSHRELTLPEVNFNPTLPATNPDFAGSLPAASSNDQSQSQAQTNIDNTDTSASSLERQPLSGLRSSPRSSGGESSTQGPTPTQRSHESSSQRMSVDVEETAIQTDSSGCEGDPQYTIVANDNDDLVILEKFSSPPVKKERLDEGTGVSAHISKYAGMDTIEISSDSESDMEQRRGPQRHNGAERSLPASSVDLRTKAFLSDPKPKGKRTPAQISKMFEAQKQIAMQVTGKKVTGGATSIFKGLQEAAGLSTGEPSSVSVSTTASASPPTTEEDEHAWMNCGTPDSDDGAAAAAAFARLKKKYMLKKKEGTNNWQDDVNFMKADTAENTRLKRIGKERMQADSSDDVALAFDDNEELFMRQEDSCSPIQKRHHTRTTANSNESGVRGDYTNVNGSGTSDDRYRSGDHPRKRSRGSDADEAFNQSLAVGIEAELARDKKKKRTEKKNEASQKKAATTNDKSKNGKVTGDKDKAKASKKSKPRAPRRSKKPDLLKNANSLVTSNVFVDTSHDRAALPPVTATTKPGALNALLASVPFEDQRTAQSDKQHILKATQVLGKHKCRADGKGAWKLKGMISSLMHHQVLGSAWMVERETAADGSNGGLVADEMGFGKTLQVLATMVANPPPPGEARKTTLVVGTPALVAQWSEEIDTHVEKNALGIVVRYHSNSRIWGTDAILLLQQASVILTTYGEVLRSYPKNNPPIDLLSYEKKKEWWEAHYKENRGLLHRIPFWRVVLDEAQAIKNRESQTSIACRGLTAVNRWALSGTPVQNNVMELFPYLKFLHVKHVGSFEVFKENFCDPNNEESSERLHAFLKRVMIRRVHSDLLFGAKILSLPKCSEQTIVVEFNETERAVYEIVRDRFIRRINSYQRANVLEKKYSSVLTMLLRLRQICAHLFLIQSTIEELFEFEDIERLYQGTMGETNSLDSQNRNMLVQMRKLIIEKNKPSESALTSQDREASSVADADEEGPTSQGPPLIFKFRRYLRDLRSKSSWAELQARSLCHRCTDIPTDPYVTSCLHIYCKECLIVMSYDASVNGDDRTSCLACGSVYTESKACEGLKELEANDPTTQSPQPELTPRARRRGKDPEQTMKWVDFEGQVLPSAKTAALVAQVELWFTEEPKPKIVIFSQFQMMITIIARICQHRGWDYGTYHGKMTHGARETTIRDFKNIESKRILIMGLKAGGVGLNLTMASRVICIDLWWNKSVEQQAFCRIFRIGQVSETRITRFVVRNTVDEKLQEMQEDKQVAIQKAMDQGPGKLTLPDLMRLFGPVQEGADRKPFIIVDDDDEFDAEVPLNEGDDIPMVD</sequence>
<feature type="compositionally biased region" description="Low complexity" evidence="10">
    <location>
        <begin position="64"/>
        <end position="76"/>
    </location>
</feature>
<feature type="region of interest" description="Disordered" evidence="10">
    <location>
        <begin position="980"/>
        <end position="1008"/>
    </location>
</feature>
<dbReference type="GO" id="GO:0004386">
    <property type="term" value="F:helicase activity"/>
    <property type="evidence" value="ECO:0007669"/>
    <property type="project" value="UniProtKB-KW"/>
</dbReference>
<dbReference type="InterPro" id="IPR017907">
    <property type="entry name" value="Znf_RING_CS"/>
</dbReference>
<feature type="compositionally biased region" description="Basic and acidic residues" evidence="10">
    <location>
        <begin position="7"/>
        <end position="20"/>
    </location>
</feature>
<dbReference type="PROSITE" id="PS51192">
    <property type="entry name" value="HELICASE_ATP_BIND_1"/>
    <property type="match status" value="1"/>
</dbReference>
<dbReference type="PROSITE" id="PS51194">
    <property type="entry name" value="HELICASE_CTER"/>
    <property type="match status" value="1"/>
</dbReference>
<evidence type="ECO:0000256" key="6">
    <source>
        <dbReference type="ARBA" id="ARBA00022806"/>
    </source>
</evidence>
<dbReference type="CDD" id="cd18793">
    <property type="entry name" value="SF2_C_SNF"/>
    <property type="match status" value="1"/>
</dbReference>
<dbReference type="Pfam" id="PF00176">
    <property type="entry name" value="SNF2-rel_dom"/>
    <property type="match status" value="1"/>
</dbReference>
<evidence type="ECO:0000256" key="1">
    <source>
        <dbReference type="ARBA" id="ARBA00007025"/>
    </source>
</evidence>
<dbReference type="PROSITE" id="PS00518">
    <property type="entry name" value="ZF_RING_1"/>
    <property type="match status" value="1"/>
</dbReference>
<feature type="compositionally biased region" description="Low complexity" evidence="10">
    <location>
        <begin position="93"/>
        <end position="109"/>
    </location>
</feature>
<keyword evidence="3" id="KW-0547">Nucleotide-binding</keyword>
<dbReference type="GO" id="GO:0008270">
    <property type="term" value="F:zinc ion binding"/>
    <property type="evidence" value="ECO:0007669"/>
    <property type="project" value="UniProtKB-KW"/>
</dbReference>
<dbReference type="InterPro" id="IPR027417">
    <property type="entry name" value="P-loop_NTPase"/>
</dbReference>
<comment type="similarity">
    <text evidence="1">Belongs to the SNF2/RAD54 helicase family.</text>
</comment>
<evidence type="ECO:0000259" key="11">
    <source>
        <dbReference type="PROSITE" id="PS50089"/>
    </source>
</evidence>
<dbReference type="InterPro" id="IPR000330">
    <property type="entry name" value="SNF2_N"/>
</dbReference>
<evidence type="ECO:0000256" key="5">
    <source>
        <dbReference type="ARBA" id="ARBA00022801"/>
    </source>
</evidence>
<feature type="region of interest" description="Disordered" evidence="10">
    <location>
        <begin position="395"/>
        <end position="528"/>
    </location>
</feature>
<dbReference type="Gene3D" id="3.40.50.300">
    <property type="entry name" value="P-loop containing nucleotide triphosphate hydrolases"/>
    <property type="match status" value="2"/>
</dbReference>
<feature type="region of interest" description="Disordered" evidence="10">
    <location>
        <begin position="283"/>
        <end position="318"/>
    </location>
</feature>
<evidence type="ECO:0000256" key="4">
    <source>
        <dbReference type="ARBA" id="ARBA00022771"/>
    </source>
</evidence>
<evidence type="ECO:0000256" key="3">
    <source>
        <dbReference type="ARBA" id="ARBA00022741"/>
    </source>
</evidence>
<dbReference type="GO" id="GO:0006281">
    <property type="term" value="P:DNA repair"/>
    <property type="evidence" value="ECO:0007669"/>
    <property type="project" value="TreeGrafter"/>
</dbReference>
<dbReference type="InterPro" id="IPR001841">
    <property type="entry name" value="Znf_RING"/>
</dbReference>
<dbReference type="InterPro" id="IPR049730">
    <property type="entry name" value="SNF2/RAD54-like_C"/>
</dbReference>
<dbReference type="Pfam" id="PF00271">
    <property type="entry name" value="Helicase_C"/>
    <property type="match status" value="1"/>
</dbReference>
<keyword evidence="2" id="KW-0479">Metal-binding</keyword>
<keyword evidence="6" id="KW-0347">Helicase</keyword>
<dbReference type="SMART" id="SM00490">
    <property type="entry name" value="HELICc"/>
    <property type="match status" value="1"/>
</dbReference>
<reference evidence="15" key="1">
    <citation type="submission" date="2017-03" db="EMBL/GenBank/DDBJ databases">
        <authorList>
            <person name="Sharma R."/>
            <person name="Thines M."/>
        </authorList>
    </citation>
    <scope>NUCLEOTIDE SEQUENCE [LARGE SCALE GENOMIC DNA]</scope>
</reference>